<evidence type="ECO:0000256" key="5">
    <source>
        <dbReference type="ARBA" id="ARBA00022695"/>
    </source>
</evidence>
<evidence type="ECO:0000313" key="9">
    <source>
        <dbReference type="Proteomes" id="UP000315628"/>
    </source>
</evidence>
<protein>
    <recommendedName>
        <fullName evidence="7">2-C-methyl-D-erythritol 4-phosphate cytidylyltransferase</fullName>
        <ecNumber evidence="7">2.7.7.60</ecNumber>
    </recommendedName>
    <alternativeName>
        <fullName evidence="7">4-diphosphocytidyl-2C-methyl-D-erythritol synthase</fullName>
    </alternativeName>
    <alternativeName>
        <fullName evidence="7">MEP cytidylyltransferase</fullName>
        <shortName evidence="7">MCT</shortName>
    </alternativeName>
</protein>
<name>A0A560WH61_9MICO</name>
<dbReference type="PANTHER" id="PTHR32125:SF4">
    <property type="entry name" value="2-C-METHYL-D-ERYTHRITOL 4-PHOSPHATE CYTIDYLYLTRANSFERASE, CHLOROPLASTIC"/>
    <property type="match status" value="1"/>
</dbReference>
<evidence type="ECO:0000256" key="6">
    <source>
        <dbReference type="ARBA" id="ARBA00023229"/>
    </source>
</evidence>
<dbReference type="Gene3D" id="3.90.550.10">
    <property type="entry name" value="Spore Coat Polysaccharide Biosynthesis Protein SpsA, Chain A"/>
    <property type="match status" value="1"/>
</dbReference>
<dbReference type="EMBL" id="VIUW01000001">
    <property type="protein sequence ID" value="TWD17009.1"/>
    <property type="molecule type" value="Genomic_DNA"/>
</dbReference>
<dbReference type="InterPro" id="IPR018294">
    <property type="entry name" value="ISPD_synthase_CS"/>
</dbReference>
<feature type="site" description="Positions MEP for the nucleophilic attack" evidence="7">
    <location>
        <position position="222"/>
    </location>
</feature>
<evidence type="ECO:0000256" key="4">
    <source>
        <dbReference type="ARBA" id="ARBA00022679"/>
    </source>
</evidence>
<evidence type="ECO:0000256" key="3">
    <source>
        <dbReference type="ARBA" id="ARBA00009789"/>
    </source>
</evidence>
<dbReference type="SUPFAM" id="SSF53448">
    <property type="entry name" value="Nucleotide-diphospho-sugar transferases"/>
    <property type="match status" value="1"/>
</dbReference>
<accession>A0A560WH61</accession>
<comment type="pathway">
    <text evidence="2 7">Isoprenoid biosynthesis; isopentenyl diphosphate biosynthesis via DXP pathway; isopentenyl diphosphate from 1-deoxy-D-xylulose 5-phosphate: step 2/6.</text>
</comment>
<evidence type="ECO:0000256" key="7">
    <source>
        <dbReference type="HAMAP-Rule" id="MF_00108"/>
    </source>
</evidence>
<dbReference type="GO" id="GO:0050518">
    <property type="term" value="F:2-C-methyl-D-erythritol 4-phosphate cytidylyltransferase activity"/>
    <property type="evidence" value="ECO:0007669"/>
    <property type="project" value="UniProtKB-UniRule"/>
</dbReference>
<sequence>MTDARTDDAHAESGVGVVVVAAGSGTRLGADVPKAFVEIDGVTLLETALDGVLASGVVDEIVVVAPAGWEARAQECVDLAASCPCAHRTAVVTGGAERTDSVAAGLAALSGDLDVILVHDAARCLAPPELFGRVVAAVRGGAAGAVPGLAVVDTIKIVDARGVVTGTPARADLRAVQTPQGFSAPVLRAAHAAGIQATDDAALVEALGHEVVVVEGHPLAAKITTPEDLHRARALSAARAD</sequence>
<dbReference type="HAMAP" id="MF_00108">
    <property type="entry name" value="IspD"/>
    <property type="match status" value="1"/>
</dbReference>
<dbReference type="EC" id="2.7.7.60" evidence="7"/>
<gene>
    <name evidence="7" type="primary">ispD</name>
    <name evidence="8" type="ORF">FB557_0563</name>
</gene>
<dbReference type="CDD" id="cd02516">
    <property type="entry name" value="CDP-ME_synthetase"/>
    <property type="match status" value="1"/>
</dbReference>
<dbReference type="UniPathway" id="UPA00056">
    <property type="reaction ID" value="UER00093"/>
</dbReference>
<dbReference type="Pfam" id="PF01128">
    <property type="entry name" value="IspD"/>
    <property type="match status" value="1"/>
</dbReference>
<dbReference type="PROSITE" id="PS01295">
    <property type="entry name" value="ISPD"/>
    <property type="match status" value="1"/>
</dbReference>
<feature type="site" description="Transition state stabilizer" evidence="7">
    <location>
        <position position="27"/>
    </location>
</feature>
<dbReference type="AlphaFoldDB" id="A0A560WH61"/>
<evidence type="ECO:0000256" key="2">
    <source>
        <dbReference type="ARBA" id="ARBA00004787"/>
    </source>
</evidence>
<feature type="site" description="Transition state stabilizer" evidence="7">
    <location>
        <position position="34"/>
    </location>
</feature>
<dbReference type="InterPro" id="IPR050088">
    <property type="entry name" value="IspD/TarI_cytidylyltransf_bact"/>
</dbReference>
<evidence type="ECO:0000256" key="1">
    <source>
        <dbReference type="ARBA" id="ARBA00001282"/>
    </source>
</evidence>
<comment type="caution">
    <text evidence="8">The sequence shown here is derived from an EMBL/GenBank/DDBJ whole genome shotgun (WGS) entry which is preliminary data.</text>
</comment>
<keyword evidence="4 7" id="KW-0808">Transferase</keyword>
<dbReference type="GO" id="GO:0019288">
    <property type="term" value="P:isopentenyl diphosphate biosynthetic process, methylerythritol 4-phosphate pathway"/>
    <property type="evidence" value="ECO:0007669"/>
    <property type="project" value="UniProtKB-UniRule"/>
</dbReference>
<dbReference type="RefSeq" id="WP_246074341.1">
    <property type="nucleotide sequence ID" value="NZ_BAAAYT010000002.1"/>
</dbReference>
<proteinExistence type="inferred from homology"/>
<keyword evidence="9" id="KW-1185">Reference proteome</keyword>
<dbReference type="InterPro" id="IPR001228">
    <property type="entry name" value="IspD"/>
</dbReference>
<dbReference type="InterPro" id="IPR029044">
    <property type="entry name" value="Nucleotide-diphossugar_trans"/>
</dbReference>
<keyword evidence="5 7" id="KW-0548">Nucleotidyltransferase</keyword>
<dbReference type="Proteomes" id="UP000315628">
    <property type="component" value="Unassembled WGS sequence"/>
</dbReference>
<dbReference type="NCBIfam" id="TIGR00453">
    <property type="entry name" value="ispD"/>
    <property type="match status" value="1"/>
</dbReference>
<comment type="similarity">
    <text evidence="3 7">Belongs to the IspD/TarI cytidylyltransferase family. IspD subfamily.</text>
</comment>
<dbReference type="InterPro" id="IPR034683">
    <property type="entry name" value="IspD/TarI"/>
</dbReference>
<reference evidence="8 9" key="1">
    <citation type="submission" date="2019-06" db="EMBL/GenBank/DDBJ databases">
        <title>Sequencing the genomes of 1000 actinobacteria strains.</title>
        <authorList>
            <person name="Klenk H.-P."/>
        </authorList>
    </citation>
    <scope>NUCLEOTIDE SEQUENCE [LARGE SCALE GENOMIC DNA]</scope>
    <source>
        <strain evidence="8 9">DSM 18935</strain>
    </source>
</reference>
<evidence type="ECO:0000313" key="8">
    <source>
        <dbReference type="EMBL" id="TWD17009.1"/>
    </source>
</evidence>
<organism evidence="8 9">
    <name type="scientific">Marihabitans asiaticum</name>
    <dbReference type="NCBI Taxonomy" id="415218"/>
    <lineage>
        <taxon>Bacteria</taxon>
        <taxon>Bacillati</taxon>
        <taxon>Actinomycetota</taxon>
        <taxon>Actinomycetes</taxon>
        <taxon>Micrococcales</taxon>
        <taxon>Intrasporangiaceae</taxon>
        <taxon>Marihabitans</taxon>
    </lineage>
</organism>
<feature type="site" description="Positions MEP for the nucleophilic attack" evidence="7">
    <location>
        <position position="170"/>
    </location>
</feature>
<comment type="catalytic activity">
    <reaction evidence="1 7">
        <text>2-C-methyl-D-erythritol 4-phosphate + CTP + H(+) = 4-CDP-2-C-methyl-D-erythritol + diphosphate</text>
        <dbReference type="Rhea" id="RHEA:13429"/>
        <dbReference type="ChEBI" id="CHEBI:15378"/>
        <dbReference type="ChEBI" id="CHEBI:33019"/>
        <dbReference type="ChEBI" id="CHEBI:37563"/>
        <dbReference type="ChEBI" id="CHEBI:57823"/>
        <dbReference type="ChEBI" id="CHEBI:58262"/>
        <dbReference type="EC" id="2.7.7.60"/>
    </reaction>
</comment>
<comment type="function">
    <text evidence="7">Catalyzes the formation of 4-diphosphocytidyl-2-C-methyl-D-erythritol from CTP and 2-C-methyl-D-erythritol 4-phosphate (MEP).</text>
</comment>
<dbReference type="FunFam" id="3.90.550.10:FF:000003">
    <property type="entry name" value="2-C-methyl-D-erythritol 4-phosphate cytidylyltransferase"/>
    <property type="match status" value="1"/>
</dbReference>
<dbReference type="PANTHER" id="PTHR32125">
    <property type="entry name" value="2-C-METHYL-D-ERYTHRITOL 4-PHOSPHATE CYTIDYLYLTRANSFERASE, CHLOROPLASTIC"/>
    <property type="match status" value="1"/>
</dbReference>
<keyword evidence="6 7" id="KW-0414">Isoprene biosynthesis</keyword>